<evidence type="ECO:0000313" key="1">
    <source>
        <dbReference type="EMBL" id="MCD7470877.1"/>
    </source>
</evidence>
<dbReference type="Proteomes" id="UP000823775">
    <property type="component" value="Unassembled WGS sequence"/>
</dbReference>
<evidence type="ECO:0000313" key="2">
    <source>
        <dbReference type="Proteomes" id="UP000823775"/>
    </source>
</evidence>
<proteinExistence type="predicted"/>
<name>A0ABS8TH98_DATST</name>
<accession>A0ABS8TH98</accession>
<keyword evidence="2" id="KW-1185">Reference proteome</keyword>
<organism evidence="1 2">
    <name type="scientific">Datura stramonium</name>
    <name type="common">Jimsonweed</name>
    <name type="synonym">Common thornapple</name>
    <dbReference type="NCBI Taxonomy" id="4076"/>
    <lineage>
        <taxon>Eukaryota</taxon>
        <taxon>Viridiplantae</taxon>
        <taxon>Streptophyta</taxon>
        <taxon>Embryophyta</taxon>
        <taxon>Tracheophyta</taxon>
        <taxon>Spermatophyta</taxon>
        <taxon>Magnoliopsida</taxon>
        <taxon>eudicotyledons</taxon>
        <taxon>Gunneridae</taxon>
        <taxon>Pentapetalae</taxon>
        <taxon>asterids</taxon>
        <taxon>lamiids</taxon>
        <taxon>Solanales</taxon>
        <taxon>Solanaceae</taxon>
        <taxon>Solanoideae</taxon>
        <taxon>Datureae</taxon>
        <taxon>Datura</taxon>
    </lineage>
</organism>
<protein>
    <submittedName>
        <fullName evidence="1">Uncharacterized protein</fullName>
    </submittedName>
</protein>
<dbReference type="EMBL" id="JACEIK010001623">
    <property type="protein sequence ID" value="MCD7470877.1"/>
    <property type="molecule type" value="Genomic_DNA"/>
</dbReference>
<comment type="caution">
    <text evidence="1">The sequence shown here is derived from an EMBL/GenBank/DDBJ whole genome shotgun (WGS) entry which is preliminary data.</text>
</comment>
<reference evidence="1 2" key="1">
    <citation type="journal article" date="2021" name="BMC Genomics">
        <title>Datura genome reveals duplications of psychoactive alkaloid biosynthetic genes and high mutation rate following tissue culture.</title>
        <authorList>
            <person name="Rajewski A."/>
            <person name="Carter-House D."/>
            <person name="Stajich J."/>
            <person name="Litt A."/>
        </authorList>
    </citation>
    <scope>NUCLEOTIDE SEQUENCE [LARGE SCALE GENOMIC DNA]</scope>
    <source>
        <strain evidence="1">AR-01</strain>
    </source>
</reference>
<gene>
    <name evidence="1" type="ORF">HAX54_011066</name>
</gene>
<sequence>MMNELDLPGKFIGWAIDVTPSTKWPSPLFPYWADPVRGFTEFNGLSPADLAQLTSITETGGGSGWVIVTIRLVIVTSDSGRGNSEYGRWLSAVVDCCAGGWL</sequence>